<evidence type="ECO:0000313" key="2">
    <source>
        <dbReference type="Proteomes" id="UP000054843"/>
    </source>
</evidence>
<keyword evidence="2" id="KW-1185">Reference proteome</keyword>
<organism evidence="1 2">
    <name type="scientific">Trichinella papuae</name>
    <dbReference type="NCBI Taxonomy" id="268474"/>
    <lineage>
        <taxon>Eukaryota</taxon>
        <taxon>Metazoa</taxon>
        <taxon>Ecdysozoa</taxon>
        <taxon>Nematoda</taxon>
        <taxon>Enoplea</taxon>
        <taxon>Dorylaimia</taxon>
        <taxon>Trichinellida</taxon>
        <taxon>Trichinellidae</taxon>
        <taxon>Trichinella</taxon>
    </lineage>
</organism>
<dbReference type="EMBL" id="JYDO01001327">
    <property type="protein sequence ID" value="KRZ64236.1"/>
    <property type="molecule type" value="Genomic_DNA"/>
</dbReference>
<reference evidence="1 2" key="1">
    <citation type="submission" date="2015-01" db="EMBL/GenBank/DDBJ databases">
        <title>Evolution of Trichinella species and genotypes.</title>
        <authorList>
            <person name="Korhonen P.K."/>
            <person name="Edoardo P."/>
            <person name="Giuseppe L.R."/>
            <person name="Gasser R.B."/>
        </authorList>
    </citation>
    <scope>NUCLEOTIDE SEQUENCE [LARGE SCALE GENOMIC DNA]</scope>
    <source>
        <strain evidence="1">ISS1980</strain>
    </source>
</reference>
<proteinExistence type="predicted"/>
<sequence length="31" mass="3708">MDHVAIQQLRKNWLDSDAKQIQQVVNSSRLW</sequence>
<gene>
    <name evidence="1" type="ORF">T10_9580</name>
</gene>
<comment type="caution">
    <text evidence="1">The sequence shown here is derived from an EMBL/GenBank/DDBJ whole genome shotgun (WGS) entry which is preliminary data.</text>
</comment>
<protein>
    <submittedName>
        <fullName evidence="1">Uncharacterized protein</fullName>
    </submittedName>
</protein>
<evidence type="ECO:0000313" key="1">
    <source>
        <dbReference type="EMBL" id="KRZ64236.1"/>
    </source>
</evidence>
<dbReference type="AlphaFoldDB" id="A0A0V1LXV3"/>
<dbReference type="Proteomes" id="UP000054843">
    <property type="component" value="Unassembled WGS sequence"/>
</dbReference>
<name>A0A0V1LXV3_9BILA</name>
<accession>A0A0V1LXV3</accession>